<evidence type="ECO:0000313" key="4">
    <source>
        <dbReference type="Proteomes" id="UP000027581"/>
    </source>
</evidence>
<name>A0A060RV33_PLARE</name>
<dbReference type="Proteomes" id="UP000076359">
    <property type="component" value="Chromosome 11"/>
</dbReference>
<dbReference type="GeneID" id="24531962"/>
<proteinExistence type="predicted"/>
<dbReference type="VEuPathDB" id="PlasmoDB:PRG01_1136500"/>
<dbReference type="VEuPathDB" id="PlasmoDB:PRCDC_1137600"/>
<sequence>MNNHPVINIFLNKYQGLYKNLPNKTHIILLPESQTLLNVNINLEFIKRHLFYKGPSKDIYINLLDECIEIDSKNIYTSYGFEENKICEIIKIETNANYKFFKVIFINVPLNVQDNEENNFFSYYDIGENKERDNHFYNDSNNYKNDLNIFFNTNIKCKEFFYSQLNEFKHTYIIVKGYENFIGKKILNIVDDTLTYQNNTNQKLNGKDIKISLIKFTYSSLYKHIWKNLLKNYENIEYKIQHKMAYLRKDISAFLKKVQLENISFFHIKVISFHIKQIEKYHDPINKIHILDNISKIICEVVSAENNNLKEQNIAIYDINSDTLISILVAAISFGEIQNLISHSLHLHMYIDNLSTSEKIDKLSYIFTIFHSAIMYLCDVKNI</sequence>
<protein>
    <recommendedName>
        <fullName evidence="1">VPS9 domain-containing protein</fullName>
    </recommendedName>
</protein>
<dbReference type="PROSITE" id="PS51205">
    <property type="entry name" value="VPS9"/>
    <property type="match status" value="1"/>
</dbReference>
<accession>A0A060RV33</accession>
<dbReference type="Gene3D" id="1.20.1050.80">
    <property type="entry name" value="VPS9 domain"/>
    <property type="match status" value="1"/>
</dbReference>
<organism evidence="2 4">
    <name type="scientific">Plasmodium reichenowi</name>
    <dbReference type="NCBI Taxonomy" id="5854"/>
    <lineage>
        <taxon>Eukaryota</taxon>
        <taxon>Sar</taxon>
        <taxon>Alveolata</taxon>
        <taxon>Apicomplexa</taxon>
        <taxon>Aconoidasida</taxon>
        <taxon>Haemosporida</taxon>
        <taxon>Plasmodiidae</taxon>
        <taxon>Plasmodium</taxon>
        <taxon>Plasmodium (Laverania)</taxon>
    </lineage>
</organism>
<evidence type="ECO:0000313" key="2">
    <source>
        <dbReference type="EMBL" id="CDO65192.1"/>
    </source>
</evidence>
<keyword evidence="4" id="KW-1185">Reference proteome</keyword>
<dbReference type="Proteomes" id="UP000027581">
    <property type="component" value="Unassembled WGS sequence"/>
</dbReference>
<reference evidence="3 5" key="3">
    <citation type="journal article" date="2016" name="Nat. Commun.">
        <title>Genomes of cryptic chimpanzee Plasmodium species reveal key evolutionary events leading to human malaria.</title>
        <authorList>
            <person name="Sundararaman S.A."/>
            <person name="Plenderleith L.J."/>
            <person name="Liu W."/>
            <person name="Loy D.E."/>
            <person name="Learn G.H."/>
            <person name="Li Y."/>
            <person name="Shaw K.S."/>
            <person name="Ayouba A."/>
            <person name="Peeters M."/>
            <person name="Speede S."/>
            <person name="Shaw G.M."/>
            <person name="Bushman F.D."/>
            <person name="Brisson D."/>
            <person name="Rayner J.C."/>
            <person name="Sharp P.M."/>
            <person name="Hahn B.H."/>
        </authorList>
    </citation>
    <scope>NUCLEOTIDE SEQUENCE [LARGE SCALE GENOMIC DNA]</scope>
    <source>
        <strain evidence="3 5">SY57</strain>
    </source>
</reference>
<dbReference type="Pfam" id="PF02204">
    <property type="entry name" value="VPS9"/>
    <property type="match status" value="1"/>
</dbReference>
<reference evidence="2" key="1">
    <citation type="submission" date="2014-01" db="EMBL/GenBank/DDBJ databases">
        <authorList>
            <person name="Aslett M."/>
        </authorList>
    </citation>
    <scope>NUCLEOTIDE SEQUENCE</scope>
    <source>
        <strain evidence="2">CDC</strain>
    </source>
</reference>
<dbReference type="InterPro" id="IPR003123">
    <property type="entry name" value="VPS9"/>
</dbReference>
<dbReference type="InterPro" id="IPR037191">
    <property type="entry name" value="VPS9_dom_sf"/>
</dbReference>
<dbReference type="EMBL" id="LVLA01000012">
    <property type="protein sequence ID" value="KYN96728.1"/>
    <property type="molecule type" value="Genomic_DNA"/>
</dbReference>
<dbReference type="AlphaFoldDB" id="A0A060RV33"/>
<evidence type="ECO:0000313" key="3">
    <source>
        <dbReference type="EMBL" id="KYN96728.1"/>
    </source>
</evidence>
<dbReference type="EMBL" id="HG810772">
    <property type="protein sequence ID" value="CDO65192.1"/>
    <property type="molecule type" value="Genomic_DNA"/>
</dbReference>
<dbReference type="KEGG" id="prei:PRSY57_1137600"/>
<evidence type="ECO:0000259" key="1">
    <source>
        <dbReference type="PROSITE" id="PS51205"/>
    </source>
</evidence>
<dbReference type="SUPFAM" id="SSF109993">
    <property type="entry name" value="VPS9 domain"/>
    <property type="match status" value="1"/>
</dbReference>
<dbReference type="RefSeq" id="XP_019970356.1">
    <property type="nucleotide sequence ID" value="XM_020114987.1"/>
</dbReference>
<evidence type="ECO:0000313" key="5">
    <source>
        <dbReference type="Proteomes" id="UP000076359"/>
    </source>
</evidence>
<reference evidence="2" key="2">
    <citation type="submission" date="2014-05" db="EMBL/GenBank/DDBJ databases">
        <title>The genome sequences of chimpanzee malaria parasites reveal the path to human adaptation.</title>
        <authorList>
            <person name="Otto T.D."/>
            <person name="Rayner J.C."/>
            <person name="Boehme U."/>
            <person name="Pain A."/>
            <person name="Spottiswoode N."/>
            <person name="Sanders M."/>
            <person name="Quail M."/>
            <person name="Ollomo B."/>
            <person name="Renaud F."/>
            <person name="Thomas A.W."/>
            <person name="Prugnolle F."/>
            <person name="Conway D.J."/>
            <person name="Newbold C."/>
            <person name="Berriman M."/>
        </authorList>
    </citation>
    <scope>NUCLEOTIDE SEQUENCE [LARGE SCALE GENOMIC DNA]</scope>
    <source>
        <strain evidence="2">CDC</strain>
    </source>
</reference>
<gene>
    <name evidence="2" type="ORF">PRCDC_1137600</name>
    <name evidence="3" type="ORF">PRSY57_1137600</name>
</gene>
<feature type="domain" description="VPS9" evidence="1">
    <location>
        <begin position="241"/>
        <end position="383"/>
    </location>
</feature>